<feature type="transmembrane region" description="Helical" evidence="4">
    <location>
        <begin position="549"/>
        <end position="570"/>
    </location>
</feature>
<keyword evidence="1" id="KW-0646">Protease inhibitor</keyword>
<evidence type="ECO:0000256" key="1">
    <source>
        <dbReference type="ARBA" id="ARBA00022690"/>
    </source>
</evidence>
<gene>
    <name evidence="7" type="primary">LOC116301765</name>
</gene>
<dbReference type="AlphaFoldDB" id="A0A6P8IJ47"/>
<dbReference type="PANTHER" id="PTHR10913">
    <property type="entry name" value="FOLLISTATIN-RELATED"/>
    <property type="match status" value="1"/>
</dbReference>
<dbReference type="GO" id="GO:0030154">
    <property type="term" value="P:cell differentiation"/>
    <property type="evidence" value="ECO:0007669"/>
    <property type="project" value="TreeGrafter"/>
</dbReference>
<sequence length="580" mass="63847">MSYLSASNSFNLDVCSRIKCHQYASCVNHLNGTASCACSSKCPLKYDPVCGTDGETYVNTCLLKLKSCQDNSDLSVAYSGECLPDPCLAKRCPPYAKCKLLSNNKPTCVCASECQLSYNFVCGTNGKTYLSVCALQLESCTTNQNITVAHDGVCDNVACGSKSCPPFSVCLSDQCTCPLYCPPSNITVCGSNGKTYLNECNLRKEACEMKSNLGVLHQGKCYDPCDALKCQYGSTCVRHANKTASCVCPTCNLRYEPVCGNDGLSYFSECLLLRKACLAGTTITVVYRGRCSCPDTNCQYGSRCEVREDGLQVCTCPEKCPLTYDPVCGSNRKTYINLCSLTADACKSKIKLTVSFKGRCYVGCSSTKCGFYSKCIEKENGQAVCVCQQLCALLFEPVCGSDGRTYINECLLRSEACKKRQDLVMLQKGACTPCALLKCDYYSTCKAKLDGSLECVCPQECPLSFNPVCGSNDLTYPNECTLQKESCRIKRRIVVKHRGQCECSDGSCGQQNKHRQFKRSLHLSISNALLHRSTNLYSSNTNISGKCSFLFYPCFLFTLLLYYLWVVKWFENLDTKNKTE</sequence>
<feature type="domain" description="Kazal-like" evidence="5">
    <location>
        <begin position="456"/>
        <end position="502"/>
    </location>
</feature>
<evidence type="ECO:0000256" key="3">
    <source>
        <dbReference type="ARBA" id="ARBA00023157"/>
    </source>
</evidence>
<feature type="domain" description="Kazal-like" evidence="5">
    <location>
        <begin position="308"/>
        <end position="362"/>
    </location>
</feature>
<dbReference type="SUPFAM" id="SSF100895">
    <property type="entry name" value="Kazal-type serine protease inhibitors"/>
    <property type="match status" value="7"/>
</dbReference>
<keyword evidence="4" id="KW-1133">Transmembrane helix</keyword>
<protein>
    <submittedName>
        <fullName evidence="7">Agrin-like</fullName>
    </submittedName>
</protein>
<dbReference type="InterPro" id="IPR050653">
    <property type="entry name" value="Prot_Inhib_GrowthFact_Antg"/>
</dbReference>
<evidence type="ECO:0000259" key="5">
    <source>
        <dbReference type="PROSITE" id="PS51465"/>
    </source>
</evidence>
<dbReference type="PROSITE" id="PS51465">
    <property type="entry name" value="KAZAL_2"/>
    <property type="match status" value="7"/>
</dbReference>
<dbReference type="InterPro" id="IPR003645">
    <property type="entry name" value="Fol_N"/>
</dbReference>
<dbReference type="OrthoDB" id="5988997at2759"/>
<keyword evidence="3" id="KW-1015">Disulfide bond</keyword>
<dbReference type="SMART" id="SM00280">
    <property type="entry name" value="KAZAL"/>
    <property type="match status" value="7"/>
</dbReference>
<name>A0A6P8IJ47_ACTTE</name>
<feature type="domain" description="Kazal-like" evidence="5">
    <location>
        <begin position="386"/>
        <end position="433"/>
    </location>
</feature>
<evidence type="ECO:0000313" key="6">
    <source>
        <dbReference type="Proteomes" id="UP000515163"/>
    </source>
</evidence>
<dbReference type="Pfam" id="PF07648">
    <property type="entry name" value="Kazal_2"/>
    <property type="match status" value="7"/>
</dbReference>
<keyword evidence="2" id="KW-0722">Serine protease inhibitor</keyword>
<dbReference type="SMART" id="SM00274">
    <property type="entry name" value="FOLN"/>
    <property type="match status" value="5"/>
</dbReference>
<feature type="domain" description="Kazal-like" evidence="5">
    <location>
        <begin position="109"/>
        <end position="156"/>
    </location>
</feature>
<evidence type="ECO:0000256" key="4">
    <source>
        <dbReference type="SAM" id="Phobius"/>
    </source>
</evidence>
<keyword evidence="4" id="KW-0812">Transmembrane</keyword>
<accession>A0A6P8IJ47</accession>
<dbReference type="FunFam" id="3.30.60.30:FF:000024">
    <property type="entry name" value="Transmembrane agrin"/>
    <property type="match status" value="2"/>
</dbReference>
<dbReference type="GO" id="GO:0005576">
    <property type="term" value="C:extracellular region"/>
    <property type="evidence" value="ECO:0007669"/>
    <property type="project" value="TreeGrafter"/>
</dbReference>
<evidence type="ECO:0000256" key="2">
    <source>
        <dbReference type="ARBA" id="ARBA00022900"/>
    </source>
</evidence>
<dbReference type="FunCoup" id="A0A6P8IJ47">
    <property type="interactions" value="211"/>
</dbReference>
<dbReference type="KEGG" id="aten:116301765"/>
<dbReference type="PANTHER" id="PTHR10913:SF45">
    <property type="entry name" value="FOLLISTATIN, ISOFORM A-RELATED"/>
    <property type="match status" value="1"/>
</dbReference>
<keyword evidence="6" id="KW-1185">Reference proteome</keyword>
<dbReference type="Gene3D" id="3.30.60.30">
    <property type="match status" value="7"/>
</dbReference>
<organism evidence="6 7">
    <name type="scientific">Actinia tenebrosa</name>
    <name type="common">Australian red waratah sea anemone</name>
    <dbReference type="NCBI Taxonomy" id="6105"/>
    <lineage>
        <taxon>Eukaryota</taxon>
        <taxon>Metazoa</taxon>
        <taxon>Cnidaria</taxon>
        <taxon>Anthozoa</taxon>
        <taxon>Hexacorallia</taxon>
        <taxon>Actiniaria</taxon>
        <taxon>Actiniidae</taxon>
        <taxon>Actinia</taxon>
    </lineage>
</organism>
<feature type="domain" description="Kazal-like" evidence="5">
    <location>
        <begin position="247"/>
        <end position="292"/>
    </location>
</feature>
<dbReference type="InterPro" id="IPR036058">
    <property type="entry name" value="Kazal_dom_sf"/>
</dbReference>
<reference evidence="7" key="1">
    <citation type="submission" date="2025-08" db="UniProtKB">
        <authorList>
            <consortium name="RefSeq"/>
        </authorList>
    </citation>
    <scope>IDENTIFICATION</scope>
    <source>
        <tissue evidence="7">Tentacle</tissue>
    </source>
</reference>
<dbReference type="InterPro" id="IPR002350">
    <property type="entry name" value="Kazal_dom"/>
</dbReference>
<feature type="domain" description="Kazal-like" evidence="5">
    <location>
        <begin position="37"/>
        <end position="84"/>
    </location>
</feature>
<dbReference type="InParanoid" id="A0A6P8IJ47"/>
<evidence type="ECO:0000313" key="7">
    <source>
        <dbReference type="RefSeq" id="XP_031566740.1"/>
    </source>
</evidence>
<feature type="domain" description="Kazal-like" evidence="5">
    <location>
        <begin position="176"/>
        <end position="223"/>
    </location>
</feature>
<keyword evidence="4" id="KW-0472">Membrane</keyword>
<dbReference type="RefSeq" id="XP_031566740.1">
    <property type="nucleotide sequence ID" value="XM_031710880.1"/>
</dbReference>
<dbReference type="Proteomes" id="UP000515163">
    <property type="component" value="Unplaced"/>
</dbReference>
<dbReference type="GeneID" id="116301765"/>
<proteinExistence type="predicted"/>
<dbReference type="CDD" id="cd00104">
    <property type="entry name" value="KAZAL_FS"/>
    <property type="match status" value="7"/>
</dbReference>